<evidence type="ECO:0000256" key="1">
    <source>
        <dbReference type="SAM" id="MobiDB-lite"/>
    </source>
</evidence>
<proteinExistence type="predicted"/>
<dbReference type="EMBL" id="AGNL01047117">
    <property type="protein sequence ID" value="EJK47300.1"/>
    <property type="molecule type" value="Genomic_DNA"/>
</dbReference>
<sequence length="217" mass="23535">MKIEVARSAWKVALSRALGQESTERASERPDKAHKASKCRDFATGLGQKQPETGIALGPLRTCRAGQTDEVSEGSRIDWSGRNGTKSSFPESSRRALQVAADRRIQITASPAARGERTKRRKMDDAETSPETVPTRRTRRSKSSRLRLSGLAARRYDNDDNVFPPRREGAGGDPPESSRGGRRAPPPSSPAVPVLPRRPPLRAPSPSSTAALLSHPA</sequence>
<feature type="region of interest" description="Disordered" evidence="1">
    <location>
        <begin position="16"/>
        <end position="217"/>
    </location>
</feature>
<feature type="compositionally biased region" description="Basic residues" evidence="1">
    <location>
        <begin position="136"/>
        <end position="145"/>
    </location>
</feature>
<evidence type="ECO:0000313" key="2">
    <source>
        <dbReference type="EMBL" id="EJK47300.1"/>
    </source>
</evidence>
<dbReference type="Proteomes" id="UP000266841">
    <property type="component" value="Unassembled WGS sequence"/>
</dbReference>
<organism evidence="2 3">
    <name type="scientific">Thalassiosira oceanica</name>
    <name type="common">Marine diatom</name>
    <dbReference type="NCBI Taxonomy" id="159749"/>
    <lineage>
        <taxon>Eukaryota</taxon>
        <taxon>Sar</taxon>
        <taxon>Stramenopiles</taxon>
        <taxon>Ochrophyta</taxon>
        <taxon>Bacillariophyta</taxon>
        <taxon>Coscinodiscophyceae</taxon>
        <taxon>Thalassiosirophycidae</taxon>
        <taxon>Thalassiosirales</taxon>
        <taxon>Thalassiosiraceae</taxon>
        <taxon>Thalassiosira</taxon>
    </lineage>
</organism>
<accession>K0R488</accession>
<name>K0R488_THAOC</name>
<protein>
    <submittedName>
        <fullName evidence="2">Uncharacterized protein</fullName>
    </submittedName>
</protein>
<keyword evidence="3" id="KW-1185">Reference proteome</keyword>
<gene>
    <name evidence="2" type="ORF">THAOC_33988</name>
</gene>
<feature type="compositionally biased region" description="Basic and acidic residues" evidence="1">
    <location>
        <begin position="22"/>
        <end position="41"/>
    </location>
</feature>
<comment type="caution">
    <text evidence="2">The sequence shown here is derived from an EMBL/GenBank/DDBJ whole genome shotgun (WGS) entry which is preliminary data.</text>
</comment>
<feature type="compositionally biased region" description="Polar residues" evidence="1">
    <location>
        <begin position="82"/>
        <end position="91"/>
    </location>
</feature>
<reference evidence="2 3" key="1">
    <citation type="journal article" date="2012" name="Genome Biol.">
        <title>Genome and low-iron response of an oceanic diatom adapted to chronic iron limitation.</title>
        <authorList>
            <person name="Lommer M."/>
            <person name="Specht M."/>
            <person name="Roy A.S."/>
            <person name="Kraemer L."/>
            <person name="Andreson R."/>
            <person name="Gutowska M.A."/>
            <person name="Wolf J."/>
            <person name="Bergner S.V."/>
            <person name="Schilhabel M.B."/>
            <person name="Klostermeier U.C."/>
            <person name="Beiko R.G."/>
            <person name="Rosenstiel P."/>
            <person name="Hippler M."/>
            <person name="Laroche J."/>
        </authorList>
    </citation>
    <scope>NUCLEOTIDE SEQUENCE [LARGE SCALE GENOMIC DNA]</scope>
    <source>
        <strain evidence="2 3">CCMP1005</strain>
    </source>
</reference>
<dbReference type="AlphaFoldDB" id="K0R488"/>
<feature type="non-terminal residue" evidence="2">
    <location>
        <position position="217"/>
    </location>
</feature>
<evidence type="ECO:0000313" key="3">
    <source>
        <dbReference type="Proteomes" id="UP000266841"/>
    </source>
</evidence>
<feature type="compositionally biased region" description="Low complexity" evidence="1">
    <location>
        <begin position="204"/>
        <end position="217"/>
    </location>
</feature>